<dbReference type="Gene3D" id="3.40.470.10">
    <property type="entry name" value="Uracil-DNA glycosylase-like domain"/>
    <property type="match status" value="1"/>
</dbReference>
<reference evidence="9 10" key="1">
    <citation type="submission" date="2020-08" db="EMBL/GenBank/DDBJ databases">
        <title>Genomic Encyclopedia of Type Strains, Phase IV (KMG-IV): sequencing the most valuable type-strain genomes for metagenomic binning, comparative biology and taxonomic classification.</title>
        <authorList>
            <person name="Goeker M."/>
        </authorList>
    </citation>
    <scope>NUCLEOTIDE SEQUENCE [LARGE SCALE GENOMIC DNA]</scope>
    <source>
        <strain evidence="9 10">DSM 7465</strain>
    </source>
</reference>
<evidence type="ECO:0000256" key="2">
    <source>
        <dbReference type="ARBA" id="ARBA00022723"/>
    </source>
</evidence>
<evidence type="ECO:0000313" key="9">
    <source>
        <dbReference type="EMBL" id="MBB4641294.1"/>
    </source>
</evidence>
<comment type="caution">
    <text evidence="9">The sequence shown here is derived from an EMBL/GenBank/DDBJ whole genome shotgun (WGS) entry which is preliminary data.</text>
</comment>
<dbReference type="InterPro" id="IPR005122">
    <property type="entry name" value="Uracil-DNA_glycosylase-like"/>
</dbReference>
<dbReference type="PANTHER" id="PTHR33693">
    <property type="entry name" value="TYPE-5 URACIL-DNA GLYCOSYLASE"/>
    <property type="match status" value="1"/>
</dbReference>
<evidence type="ECO:0000256" key="4">
    <source>
        <dbReference type="ARBA" id="ARBA00022801"/>
    </source>
</evidence>
<dbReference type="RefSeq" id="WP_221232624.1">
    <property type="nucleotide sequence ID" value="NZ_JACHOV010000005.1"/>
</dbReference>
<keyword evidence="4" id="KW-0378">Hydrolase</keyword>
<dbReference type="SUPFAM" id="SSF52141">
    <property type="entry name" value="Uracil-DNA glycosylase-like"/>
    <property type="match status" value="1"/>
</dbReference>
<dbReference type="EMBL" id="JACHOV010000005">
    <property type="protein sequence ID" value="MBB4641294.1"/>
    <property type="molecule type" value="Genomic_DNA"/>
</dbReference>
<keyword evidence="10" id="KW-1185">Reference proteome</keyword>
<keyword evidence="6" id="KW-0411">Iron-sulfur</keyword>
<dbReference type="Proteomes" id="UP000575068">
    <property type="component" value="Unassembled WGS sequence"/>
</dbReference>
<dbReference type="AlphaFoldDB" id="A0A840HV05"/>
<dbReference type="GO" id="GO:0006281">
    <property type="term" value="P:DNA repair"/>
    <property type="evidence" value="ECO:0007669"/>
    <property type="project" value="UniProtKB-KW"/>
</dbReference>
<evidence type="ECO:0000256" key="5">
    <source>
        <dbReference type="ARBA" id="ARBA00023004"/>
    </source>
</evidence>
<dbReference type="InterPro" id="IPR036895">
    <property type="entry name" value="Uracil-DNA_glycosylase-like_sf"/>
</dbReference>
<keyword evidence="7" id="KW-0234">DNA repair</keyword>
<evidence type="ECO:0000256" key="1">
    <source>
        <dbReference type="ARBA" id="ARBA00022485"/>
    </source>
</evidence>
<dbReference type="PANTHER" id="PTHR33693:SF1">
    <property type="entry name" value="TYPE-4 URACIL-DNA GLYCOSYLASE"/>
    <property type="match status" value="1"/>
</dbReference>
<keyword evidence="1" id="KW-0004">4Fe-4S</keyword>
<sequence>MRGMVAVRSNDAVGSLLGWWELAGLSTPVADETSDWLAAPAQPQPTAPIAVKAKSSGVDNMPDSIAEFLAWRSTSADVPESAWPGTRIVPAPAADNGIMIITDLPDVEDMAAGALLSGETGRLFDRMLQAIGLSRDDVYLCSLATARPPGGVLNSPDAERLARIMRHQVALSAPRKVLLLGDKTSRALLTADAGDARGKLQIINHEHGSVGAIATFHPRLLMRQAAAKTECWKDLQLFAKEVCS</sequence>
<keyword evidence="9" id="KW-0548">Nucleotidyltransferase</keyword>
<evidence type="ECO:0000256" key="6">
    <source>
        <dbReference type="ARBA" id="ARBA00023014"/>
    </source>
</evidence>
<dbReference type="Pfam" id="PF03167">
    <property type="entry name" value="UDG"/>
    <property type="match status" value="1"/>
</dbReference>
<evidence type="ECO:0000313" key="10">
    <source>
        <dbReference type="Proteomes" id="UP000575068"/>
    </source>
</evidence>
<keyword evidence="5" id="KW-0408">Iron</keyword>
<organism evidence="9 10">
    <name type="scientific">Rhizorhapis suberifaciens</name>
    <name type="common">corky root of lettuce</name>
    <dbReference type="NCBI Taxonomy" id="13656"/>
    <lineage>
        <taxon>Bacteria</taxon>
        <taxon>Pseudomonadati</taxon>
        <taxon>Pseudomonadota</taxon>
        <taxon>Alphaproteobacteria</taxon>
        <taxon>Sphingomonadales</taxon>
        <taxon>Sphingomonadaceae</taxon>
        <taxon>Rhizorhapis</taxon>
    </lineage>
</organism>
<gene>
    <name evidence="9" type="ORF">HNQ99_001599</name>
</gene>
<evidence type="ECO:0000256" key="7">
    <source>
        <dbReference type="ARBA" id="ARBA00023204"/>
    </source>
</evidence>
<dbReference type="GO" id="GO:0097506">
    <property type="term" value="F:deaminated base DNA N-glycosylase activity"/>
    <property type="evidence" value="ECO:0007669"/>
    <property type="project" value="UniProtKB-ARBA"/>
</dbReference>
<dbReference type="InterPro" id="IPR051536">
    <property type="entry name" value="UDG_Type-4/5"/>
</dbReference>
<dbReference type="GO" id="GO:0051539">
    <property type="term" value="F:4 iron, 4 sulfur cluster binding"/>
    <property type="evidence" value="ECO:0007669"/>
    <property type="project" value="UniProtKB-KW"/>
</dbReference>
<keyword evidence="2" id="KW-0479">Metal-binding</keyword>
<accession>A0A840HV05</accession>
<evidence type="ECO:0000256" key="3">
    <source>
        <dbReference type="ARBA" id="ARBA00022763"/>
    </source>
</evidence>
<feature type="domain" description="Uracil-DNA glycosylase-like" evidence="8">
    <location>
        <begin position="95"/>
        <end position="236"/>
    </location>
</feature>
<name>A0A840HV05_9SPHN</name>
<keyword evidence="3" id="KW-0227">DNA damage</keyword>
<dbReference type="EC" id="2.7.7.7" evidence="9"/>
<evidence type="ECO:0000259" key="8">
    <source>
        <dbReference type="Pfam" id="PF03167"/>
    </source>
</evidence>
<proteinExistence type="predicted"/>
<dbReference type="GO" id="GO:0046872">
    <property type="term" value="F:metal ion binding"/>
    <property type="evidence" value="ECO:0007669"/>
    <property type="project" value="UniProtKB-KW"/>
</dbReference>
<keyword evidence="9" id="KW-0808">Transferase</keyword>
<protein>
    <submittedName>
        <fullName evidence="9">DNA polymerase</fullName>
        <ecNumber evidence="9">2.7.7.7</ecNumber>
    </submittedName>
</protein>
<dbReference type="GO" id="GO:0003887">
    <property type="term" value="F:DNA-directed DNA polymerase activity"/>
    <property type="evidence" value="ECO:0007669"/>
    <property type="project" value="UniProtKB-EC"/>
</dbReference>